<dbReference type="AlphaFoldDB" id="A0A077M564"/>
<evidence type="ECO:0000313" key="3">
    <source>
        <dbReference type="Proteomes" id="UP000035721"/>
    </source>
</evidence>
<dbReference type="Proteomes" id="UP000035721">
    <property type="component" value="Unassembled WGS sequence"/>
</dbReference>
<evidence type="ECO:0000256" key="1">
    <source>
        <dbReference type="SAM" id="MobiDB-lite"/>
    </source>
</evidence>
<sequence>MAHVGGSTAQSWFRSGIHSHQGPHGFTYRATLRAHGHRRRMPHTLPGLTSCRCRGQSLGVSE</sequence>
<comment type="caution">
    <text evidence="2">The sequence shown here is derived from an EMBL/GenBank/DDBJ whole genome shotgun (WGS) entry which is preliminary data.</text>
</comment>
<reference evidence="2 3" key="1">
    <citation type="journal article" date="2013" name="ISME J.">
        <title>A metabolic model for members of the genus Tetrasphaera involved in enhanced biological phosphorus removal.</title>
        <authorList>
            <person name="Kristiansen R."/>
            <person name="Nguyen H.T.T."/>
            <person name="Saunders A.M."/>
            <person name="Nielsen J.L."/>
            <person name="Wimmer R."/>
            <person name="Le V.Q."/>
            <person name="McIlroy S.J."/>
            <person name="Petrovski S."/>
            <person name="Seviour R.J."/>
            <person name="Calteau A."/>
            <person name="Nielsen K.L."/>
            <person name="Nielsen P.H."/>
        </authorList>
    </citation>
    <scope>NUCLEOTIDE SEQUENCE [LARGE SCALE GENOMIC DNA]</scope>
    <source>
        <strain evidence="2 3">T1-X7</strain>
    </source>
</reference>
<feature type="region of interest" description="Disordered" evidence="1">
    <location>
        <begin position="1"/>
        <end position="25"/>
    </location>
</feature>
<keyword evidence="3" id="KW-1185">Reference proteome</keyword>
<accession>A0A077M564</accession>
<gene>
    <name evidence="2" type="ORF">BN12_790036</name>
</gene>
<organism evidence="2 3">
    <name type="scientific">Nostocoides japonicum T1-X7</name>
    <dbReference type="NCBI Taxonomy" id="1194083"/>
    <lineage>
        <taxon>Bacteria</taxon>
        <taxon>Bacillati</taxon>
        <taxon>Actinomycetota</taxon>
        <taxon>Actinomycetes</taxon>
        <taxon>Micrococcales</taxon>
        <taxon>Intrasporangiaceae</taxon>
        <taxon>Nostocoides</taxon>
    </lineage>
</organism>
<name>A0A077M564_9MICO</name>
<evidence type="ECO:0000313" key="2">
    <source>
        <dbReference type="EMBL" id="CCH80207.1"/>
    </source>
</evidence>
<dbReference type="EMBL" id="CAJB01000413">
    <property type="protein sequence ID" value="CCH80207.1"/>
    <property type="molecule type" value="Genomic_DNA"/>
</dbReference>
<proteinExistence type="predicted"/>
<protein>
    <submittedName>
        <fullName evidence="2">Uncharacterized protein</fullName>
    </submittedName>
</protein>